<dbReference type="InterPro" id="IPR001138">
    <property type="entry name" value="Zn2Cys6_DnaBD"/>
</dbReference>
<evidence type="ECO:0000256" key="6">
    <source>
        <dbReference type="ARBA" id="ARBA00023242"/>
    </source>
</evidence>
<dbReference type="PANTHER" id="PTHR46910:SF37">
    <property type="entry name" value="ZN(II)2CYS6 TRANSCRIPTION FACTOR (EUROFUNG)"/>
    <property type="match status" value="1"/>
</dbReference>
<keyword evidence="5" id="KW-0804">Transcription</keyword>
<evidence type="ECO:0000256" key="5">
    <source>
        <dbReference type="ARBA" id="ARBA00023163"/>
    </source>
</evidence>
<reference evidence="8" key="2">
    <citation type="submission" date="2023-01" db="EMBL/GenBank/DDBJ databases">
        <authorList>
            <person name="Petersen C."/>
        </authorList>
    </citation>
    <scope>NUCLEOTIDE SEQUENCE</scope>
    <source>
        <strain evidence="8">IBT 15450</strain>
    </source>
</reference>
<evidence type="ECO:0000259" key="7">
    <source>
        <dbReference type="PROSITE" id="PS50048"/>
    </source>
</evidence>
<dbReference type="InterPro" id="IPR036864">
    <property type="entry name" value="Zn2-C6_fun-type_DNA-bd_sf"/>
</dbReference>
<dbReference type="PANTHER" id="PTHR46910">
    <property type="entry name" value="TRANSCRIPTION FACTOR PDR1"/>
    <property type="match status" value="1"/>
</dbReference>
<name>A0AAD6IH21_PENCN</name>
<evidence type="ECO:0000256" key="1">
    <source>
        <dbReference type="ARBA" id="ARBA00004123"/>
    </source>
</evidence>
<evidence type="ECO:0000256" key="2">
    <source>
        <dbReference type="ARBA" id="ARBA00022723"/>
    </source>
</evidence>
<organism evidence="8 9">
    <name type="scientific">Penicillium canescens</name>
    <dbReference type="NCBI Taxonomy" id="5083"/>
    <lineage>
        <taxon>Eukaryota</taxon>
        <taxon>Fungi</taxon>
        <taxon>Dikarya</taxon>
        <taxon>Ascomycota</taxon>
        <taxon>Pezizomycotina</taxon>
        <taxon>Eurotiomycetes</taxon>
        <taxon>Eurotiomycetidae</taxon>
        <taxon>Eurotiales</taxon>
        <taxon>Aspergillaceae</taxon>
        <taxon>Penicillium</taxon>
    </lineage>
</organism>
<dbReference type="Proteomes" id="UP001219568">
    <property type="component" value="Unassembled WGS sequence"/>
</dbReference>
<dbReference type="AlphaFoldDB" id="A0AAD6IH21"/>
<dbReference type="Pfam" id="PF04082">
    <property type="entry name" value="Fungal_trans"/>
    <property type="match status" value="1"/>
</dbReference>
<dbReference type="Pfam" id="PF00172">
    <property type="entry name" value="Zn_clus"/>
    <property type="match status" value="1"/>
</dbReference>
<dbReference type="SMART" id="SM00906">
    <property type="entry name" value="Fungal_trans"/>
    <property type="match status" value="1"/>
</dbReference>
<dbReference type="CDD" id="cd00067">
    <property type="entry name" value="GAL4"/>
    <property type="match status" value="1"/>
</dbReference>
<dbReference type="PROSITE" id="PS50048">
    <property type="entry name" value="ZN2_CY6_FUNGAL_2"/>
    <property type="match status" value="1"/>
</dbReference>
<gene>
    <name evidence="8" type="ORF">N7460_003696</name>
</gene>
<dbReference type="SUPFAM" id="SSF57701">
    <property type="entry name" value="Zn2/Cys6 DNA-binding domain"/>
    <property type="match status" value="1"/>
</dbReference>
<keyword evidence="2" id="KW-0479">Metal-binding</keyword>
<dbReference type="GO" id="GO:0006351">
    <property type="term" value="P:DNA-templated transcription"/>
    <property type="evidence" value="ECO:0007669"/>
    <property type="project" value="InterPro"/>
</dbReference>
<evidence type="ECO:0000313" key="9">
    <source>
        <dbReference type="Proteomes" id="UP001219568"/>
    </source>
</evidence>
<evidence type="ECO:0000313" key="8">
    <source>
        <dbReference type="EMBL" id="KAJ6047549.1"/>
    </source>
</evidence>
<sequence length="683" mass="76727">MESRLARFACDFCRHKKLKCSRQLPKCSNCKPWPSSCNYLRDKSSSTPPAPNPISQVLEPQSIFDARLQRLENTVQQLADSVDRVLQAIRPVSSGKGTRKRPSSTQCPISQNTISDSSLYIGPSNSFSFLTEASAKIDSIAQPVGHDTRQSAHSELQYLSSSLTTAHVEQQKKEDSASFFIPSSATGYRLISQIFGYAELGEPFFILPPEDILRQVVFEPQNVREKAWVVFFNYMILSVISNENGESDETTRFRRNMQLALNDSSIFLEPRHANVQALAFLAMHGEDYAAPNLSWMLLGHACRQAEALGMHSPTHQAPEHRQQRLCLFWLLFLIDKSCSLAFGRPAFLPTALYENVPLPDQNFILKFNPHERAAFGGQQGASKGSRFGAEVLIRSIQWAKLAGVLSDLLSTGNSSNARVEIRSELEKWHLETERALTEILRVESVSADASQTREMYLGISSIRFQYLHSLILLLKGDESSSALRLFSAREAISTLSSMVSNWSSVYNGVVWQLLYCPFTPFFVVFDNIIHPQNYHTSTIEQDLGLLSATVNYFRAMQSQMRLLATVCSRLEHTASIFLKLAQNHVSYRASTKTAAPPAPYKQTLGNQNHSHSQTLADLMDPDVGDLNVANYVEWLPADMDTTWPLPEVERHEPVSSRPSDRGQMLGNMFDWFSWDSYYAGTLA</sequence>
<dbReference type="SMART" id="SM00066">
    <property type="entry name" value="GAL4"/>
    <property type="match status" value="1"/>
</dbReference>
<dbReference type="InterPro" id="IPR050987">
    <property type="entry name" value="AtrR-like"/>
</dbReference>
<keyword evidence="3" id="KW-0805">Transcription regulation</keyword>
<dbReference type="GO" id="GO:0000981">
    <property type="term" value="F:DNA-binding transcription factor activity, RNA polymerase II-specific"/>
    <property type="evidence" value="ECO:0007669"/>
    <property type="project" value="InterPro"/>
</dbReference>
<dbReference type="InterPro" id="IPR007219">
    <property type="entry name" value="XnlR_reg_dom"/>
</dbReference>
<comment type="subcellular location">
    <subcellularLocation>
        <location evidence="1">Nucleus</location>
    </subcellularLocation>
</comment>
<proteinExistence type="predicted"/>
<evidence type="ECO:0000256" key="4">
    <source>
        <dbReference type="ARBA" id="ARBA00023125"/>
    </source>
</evidence>
<comment type="caution">
    <text evidence="8">The sequence shown here is derived from an EMBL/GenBank/DDBJ whole genome shotgun (WGS) entry which is preliminary data.</text>
</comment>
<dbReference type="EMBL" id="JAQJZL010000003">
    <property type="protein sequence ID" value="KAJ6047549.1"/>
    <property type="molecule type" value="Genomic_DNA"/>
</dbReference>
<dbReference type="GO" id="GO:0003677">
    <property type="term" value="F:DNA binding"/>
    <property type="evidence" value="ECO:0007669"/>
    <property type="project" value="UniProtKB-KW"/>
</dbReference>
<keyword evidence="6" id="KW-0539">Nucleus</keyword>
<feature type="domain" description="Zn(2)-C6 fungal-type" evidence="7">
    <location>
        <begin position="9"/>
        <end position="39"/>
    </location>
</feature>
<keyword evidence="4" id="KW-0238">DNA-binding</keyword>
<dbReference type="CDD" id="cd12148">
    <property type="entry name" value="fungal_TF_MHR"/>
    <property type="match status" value="1"/>
</dbReference>
<reference evidence="8" key="1">
    <citation type="journal article" date="2023" name="IMA Fungus">
        <title>Comparative genomic study of the Penicillium genus elucidates a diverse pangenome and 15 lateral gene transfer events.</title>
        <authorList>
            <person name="Petersen C."/>
            <person name="Sorensen T."/>
            <person name="Nielsen M.R."/>
            <person name="Sondergaard T.E."/>
            <person name="Sorensen J.L."/>
            <person name="Fitzpatrick D.A."/>
            <person name="Frisvad J.C."/>
            <person name="Nielsen K.L."/>
        </authorList>
    </citation>
    <scope>NUCLEOTIDE SEQUENCE</scope>
    <source>
        <strain evidence="8">IBT 15450</strain>
    </source>
</reference>
<accession>A0AAD6IH21</accession>
<dbReference type="GO" id="GO:0005634">
    <property type="term" value="C:nucleus"/>
    <property type="evidence" value="ECO:0007669"/>
    <property type="project" value="UniProtKB-SubCell"/>
</dbReference>
<evidence type="ECO:0000256" key="3">
    <source>
        <dbReference type="ARBA" id="ARBA00023015"/>
    </source>
</evidence>
<keyword evidence="9" id="KW-1185">Reference proteome</keyword>
<dbReference type="Gene3D" id="4.10.240.10">
    <property type="entry name" value="Zn(2)-C6 fungal-type DNA-binding domain"/>
    <property type="match status" value="1"/>
</dbReference>
<dbReference type="GO" id="GO:0008270">
    <property type="term" value="F:zinc ion binding"/>
    <property type="evidence" value="ECO:0007669"/>
    <property type="project" value="InterPro"/>
</dbReference>
<protein>
    <submittedName>
        <fullName evidence="8">Transcription factor</fullName>
    </submittedName>
</protein>